<keyword evidence="1" id="KW-0472">Membrane</keyword>
<comment type="caution">
    <text evidence="2">The sequence shown here is derived from an EMBL/GenBank/DDBJ whole genome shotgun (WGS) entry which is preliminary data.</text>
</comment>
<name>A0ABT3I3Q2_9FLAO</name>
<accession>A0ABT3I3Q2</accession>
<keyword evidence="1" id="KW-1133">Transmembrane helix</keyword>
<evidence type="ECO:0000256" key="1">
    <source>
        <dbReference type="SAM" id="Phobius"/>
    </source>
</evidence>
<feature type="transmembrane region" description="Helical" evidence="1">
    <location>
        <begin position="7"/>
        <end position="26"/>
    </location>
</feature>
<organism evidence="2 3">
    <name type="scientific">Chryseobacterium kimseyorum</name>
    <dbReference type="NCBI Taxonomy" id="2984028"/>
    <lineage>
        <taxon>Bacteria</taxon>
        <taxon>Pseudomonadati</taxon>
        <taxon>Bacteroidota</taxon>
        <taxon>Flavobacteriia</taxon>
        <taxon>Flavobacteriales</taxon>
        <taxon>Weeksellaceae</taxon>
        <taxon>Chryseobacterium group</taxon>
        <taxon>Chryseobacterium</taxon>
    </lineage>
</organism>
<dbReference type="RefSeq" id="WP_264751831.1">
    <property type="nucleotide sequence ID" value="NZ_JAPDHW010000025.1"/>
</dbReference>
<evidence type="ECO:0000313" key="3">
    <source>
        <dbReference type="Proteomes" id="UP001163731"/>
    </source>
</evidence>
<evidence type="ECO:0008006" key="4">
    <source>
        <dbReference type="Google" id="ProtNLM"/>
    </source>
</evidence>
<dbReference type="Proteomes" id="UP001163731">
    <property type="component" value="Unassembled WGS sequence"/>
</dbReference>
<gene>
    <name evidence="2" type="ORF">OMO38_19385</name>
</gene>
<keyword evidence="1" id="KW-0812">Transmembrane</keyword>
<keyword evidence="3" id="KW-1185">Reference proteome</keyword>
<reference evidence="2" key="1">
    <citation type="submission" date="2022-10" db="EMBL/GenBank/DDBJ databases">
        <title>Chryseobacterium babae sp. nov. isolated from the gut of the beetle Oryctes rhinoceros, and Chryseobacterium kimseyorum sp. nov., isolated from a stick insect rearing cage.</title>
        <authorList>
            <person name="Shelomi M."/>
            <person name="Han C.-J."/>
            <person name="Chen W.-M."/>
            <person name="Chen H.-K."/>
            <person name="Liaw S.-J."/>
            <person name="Muhle E."/>
            <person name="Clermont D."/>
        </authorList>
    </citation>
    <scope>NUCLEOTIDE SEQUENCE</scope>
    <source>
        <strain evidence="2">09-1422</strain>
    </source>
</reference>
<evidence type="ECO:0000313" key="2">
    <source>
        <dbReference type="EMBL" id="MCW3170699.1"/>
    </source>
</evidence>
<sequence length="302" mass="34830">MKIFKKIMFSFLSVLVISLVGGYLYFDKKFTPEKNYLTLQNESGKIIIKWLGTDKNAVLLPIRFSESDTFYMQFDTGSPNTVFYSNSIKAIKEISVKNNRAKSCFNIGNTKVSSDKFIIIDGIKQEKTDSLKIIGTIGADILEDRKTLINFNENYVTLNISKEPINFRESLIDFKFKKRKVILEGFLKDKKEKFLYDSGTSAYELLTNKNFWTQLKSSNSNVVEKKERSWDNILTSYTAKSRNSILFKNHPIPLNEVTYVEGFSKSQYLMMKFSGMTGMLGNKIFIKSSIYIDCRKQKIAIQ</sequence>
<protein>
    <recommendedName>
        <fullName evidence="4">Peptidase A2 domain-containing protein</fullName>
    </recommendedName>
</protein>
<dbReference type="EMBL" id="JAPDHW010000025">
    <property type="protein sequence ID" value="MCW3170699.1"/>
    <property type="molecule type" value="Genomic_DNA"/>
</dbReference>
<proteinExistence type="predicted"/>